<dbReference type="OrthoDB" id="45468at2759"/>
<organism evidence="3 4">
    <name type="scientific">Nitzschia inconspicua</name>
    <dbReference type="NCBI Taxonomy" id="303405"/>
    <lineage>
        <taxon>Eukaryota</taxon>
        <taxon>Sar</taxon>
        <taxon>Stramenopiles</taxon>
        <taxon>Ochrophyta</taxon>
        <taxon>Bacillariophyta</taxon>
        <taxon>Bacillariophyceae</taxon>
        <taxon>Bacillariophycidae</taxon>
        <taxon>Bacillariales</taxon>
        <taxon>Bacillariaceae</taxon>
        <taxon>Nitzschia</taxon>
    </lineage>
</organism>
<dbReference type="InterPro" id="IPR053159">
    <property type="entry name" value="Hybrid_Histidine_Kinase"/>
</dbReference>
<feature type="compositionally biased region" description="Polar residues" evidence="1">
    <location>
        <begin position="117"/>
        <end position="130"/>
    </location>
</feature>
<dbReference type="PANTHER" id="PTHR43642:SF1">
    <property type="entry name" value="HYBRID SIGNAL TRANSDUCTION HISTIDINE KINASE G"/>
    <property type="match status" value="1"/>
</dbReference>
<feature type="region of interest" description="Disordered" evidence="1">
    <location>
        <begin position="102"/>
        <end position="130"/>
    </location>
</feature>
<sequence>MSNQNRSDCKFESSIAHLFLVFAVVQKLLLKQRRQQSNFKLISNQTRLHLSLVRTDHSLSGDSDNVDISGLFSTYSSEFSGTFQNSNDGSGDANSAIRSTSFTINTGTSGRRRARNTPLQARTSDSKSKSAASIVQELNQLNFDKLDLYGREEELQMLFDAYRRLGMKTNKKIQNGKTTKDRSPQNIEGVAHISHKEPMNMVLLEGLSGTGKSALAKEFKRRLARSAETSPAIFASGSFDQLHHQRAPKPYSAFTTAFVDLCGQFSAQYVSPEENPLRRVLSEDYLLLADLIPNLPTELCFDENTMNDSFSKDSSSTFGKMKFDIVKSQRRFQYAVRTFLCTICDRDHPTILFLDDLQWADQPSLDLFEFILMEPRLQHSMLVIGSCRSNEVDDNHPLSRQIKAIENDRKRLAVKIPVLNLPLDHVNQLISDLLNLKPKETLPLAEIAQKKVQGNAFSLIQFLTALRNSGLIEYNIGKMKWTWELNNIRKSTVVSKNVLEYLMQRMKLLPDSMRRILLIASCLGSNFEKEVVTALAEGLGDSDLIPSVSDENAEDILIQLEEEGILESFEAKDGRSSYCFVHAQIEVAARSLQDDDTIHLLKLRMAKILYEKREQLDFSGNLFLIVDLWNESRDMAQQNATQAEDDRTLIDLNQMAGKRGLDVAAFNAAIHYFRSAISLIPVDLQWTDQYYAKTLSLYNSLIKAEFSAGSWEHLSQDINAILKQKDRPVLDMIVAYTVQIAVLSFHESKLNEATSLAVDVLDKLGIKFRPSLGKLAVVGALLKTKQLLKKIPLESILNQSPMDMVHKKVGMNIFSTVTSSLYAANPDLYMTGVLKILRWSLKYGTTKHTSRAIGLYGLVETALGNVEGGTKACTIALQLAEEQGILTSEYAPTASVYGFVFPWTRPMHTCQKKLYEGYKVGLQTGDMEYAVMNIALYGFFCYSTGKPLSSLEADMRDYAEQMKECRMLQQLKFLSLTWQTILNLLGRSNDPLVLTGEAMDRDKTLADAERENDPPLKAQLYCHELQLAVYLCDFTRASNLLKHTSCIGAVNPANPIIWRTALFEGITAFEMALQGNKKYRAVGTKALKKVTGWVDQGNPNCVHILYLLQAEKFHCDGSIEEARSNYDRAILTAARNGFLSDRALASERCARMYQRTKDEYWIKEYFHRAYDIYVELEARVKVEQLQKVHTSFRPSEGFSLSTEQSQTTRDKFFNRTFASGDLPSTVFTVDTEGMGDIHDSSAFLGLEEETPIPPSSELRHVPLLQRREIMMRRSTLQRQKRF</sequence>
<dbReference type="Pfam" id="PF13191">
    <property type="entry name" value="AAA_16"/>
    <property type="match status" value="1"/>
</dbReference>
<comment type="caution">
    <text evidence="3">The sequence shown here is derived from an EMBL/GenBank/DDBJ whole genome shotgun (WGS) entry which is preliminary data.</text>
</comment>
<evidence type="ECO:0000256" key="1">
    <source>
        <dbReference type="SAM" id="MobiDB-lite"/>
    </source>
</evidence>
<gene>
    <name evidence="3" type="ORF">IV203_007657</name>
</gene>
<dbReference type="Proteomes" id="UP000693970">
    <property type="component" value="Unassembled WGS sequence"/>
</dbReference>
<dbReference type="EMBL" id="JAGRRH010000025">
    <property type="protein sequence ID" value="KAG7342564.1"/>
    <property type="molecule type" value="Genomic_DNA"/>
</dbReference>
<proteinExistence type="predicted"/>
<protein>
    <submittedName>
        <fullName evidence="3">PAS sensor protein</fullName>
    </submittedName>
</protein>
<name>A0A9K3KFW1_9STRA</name>
<reference evidence="3" key="2">
    <citation type="submission" date="2021-04" db="EMBL/GenBank/DDBJ databases">
        <authorList>
            <person name="Podell S."/>
        </authorList>
    </citation>
    <scope>NUCLEOTIDE SEQUENCE</scope>
    <source>
        <strain evidence="3">Hildebrandi</strain>
    </source>
</reference>
<keyword evidence="4" id="KW-1185">Reference proteome</keyword>
<evidence type="ECO:0000313" key="3">
    <source>
        <dbReference type="EMBL" id="KAG7342564.1"/>
    </source>
</evidence>
<dbReference type="PANTHER" id="PTHR43642">
    <property type="entry name" value="HYBRID SIGNAL TRANSDUCTION HISTIDINE KINASE G"/>
    <property type="match status" value="1"/>
</dbReference>
<reference evidence="3" key="1">
    <citation type="journal article" date="2021" name="Sci. Rep.">
        <title>Diploid genomic architecture of Nitzschia inconspicua, an elite biomass production diatom.</title>
        <authorList>
            <person name="Oliver A."/>
            <person name="Podell S."/>
            <person name="Pinowska A."/>
            <person name="Traller J.C."/>
            <person name="Smith S.R."/>
            <person name="McClure R."/>
            <person name="Beliaev A."/>
            <person name="Bohutskyi P."/>
            <person name="Hill E.A."/>
            <person name="Rabines A."/>
            <person name="Zheng H."/>
            <person name="Allen L.Z."/>
            <person name="Kuo A."/>
            <person name="Grigoriev I.V."/>
            <person name="Allen A.E."/>
            <person name="Hazlebeck D."/>
            <person name="Allen E.E."/>
        </authorList>
    </citation>
    <scope>NUCLEOTIDE SEQUENCE</scope>
    <source>
        <strain evidence="3">Hildebrandi</strain>
    </source>
</reference>
<evidence type="ECO:0000259" key="2">
    <source>
        <dbReference type="Pfam" id="PF13191"/>
    </source>
</evidence>
<evidence type="ECO:0000313" key="4">
    <source>
        <dbReference type="Proteomes" id="UP000693970"/>
    </source>
</evidence>
<dbReference type="InterPro" id="IPR041664">
    <property type="entry name" value="AAA_16"/>
</dbReference>
<feature type="domain" description="Orc1-like AAA ATPase" evidence="2">
    <location>
        <begin position="195"/>
        <end position="384"/>
    </location>
</feature>
<accession>A0A9K3KFW1</accession>